<keyword evidence="2" id="KW-1185">Reference proteome</keyword>
<dbReference type="Proteomes" id="UP000004095">
    <property type="component" value="Unassembled WGS sequence"/>
</dbReference>
<name>A1ZZT7_MICM2</name>
<dbReference type="AlphaFoldDB" id="A1ZZT7"/>
<dbReference type="RefSeq" id="WP_002705510.1">
    <property type="nucleotide sequence ID" value="NZ_AAWS01000082.1"/>
</dbReference>
<proteinExistence type="predicted"/>
<dbReference type="EMBL" id="AAWS01000082">
    <property type="protein sequence ID" value="EAY24098.1"/>
    <property type="molecule type" value="Genomic_DNA"/>
</dbReference>
<evidence type="ECO:0000313" key="2">
    <source>
        <dbReference type="Proteomes" id="UP000004095"/>
    </source>
</evidence>
<organism evidence="1 2">
    <name type="scientific">Microscilla marina ATCC 23134</name>
    <dbReference type="NCBI Taxonomy" id="313606"/>
    <lineage>
        <taxon>Bacteria</taxon>
        <taxon>Pseudomonadati</taxon>
        <taxon>Bacteroidota</taxon>
        <taxon>Cytophagia</taxon>
        <taxon>Cytophagales</taxon>
        <taxon>Microscillaceae</taxon>
        <taxon>Microscilla</taxon>
    </lineage>
</organism>
<reference evidence="1 2" key="1">
    <citation type="submission" date="2007-01" db="EMBL/GenBank/DDBJ databases">
        <authorList>
            <person name="Haygood M."/>
            <person name="Podell S."/>
            <person name="Anderson C."/>
            <person name="Hopkinson B."/>
            <person name="Roe K."/>
            <person name="Barbeau K."/>
            <person name="Gaasterland T."/>
            <person name="Ferriera S."/>
            <person name="Johnson J."/>
            <person name="Kravitz S."/>
            <person name="Beeson K."/>
            <person name="Sutton G."/>
            <person name="Rogers Y.-H."/>
            <person name="Friedman R."/>
            <person name="Frazier M."/>
            <person name="Venter J.C."/>
        </authorList>
    </citation>
    <scope>NUCLEOTIDE SEQUENCE [LARGE SCALE GENOMIC DNA]</scope>
    <source>
        <strain evidence="1 2">ATCC 23134</strain>
    </source>
</reference>
<sequence>MTIEELKKFFEEHPSLSINGVNNEAGLTDSYLGKILGGKRPLSQKTVEKLLPVLKRYGYAEKKEDT</sequence>
<accession>A1ZZT7</accession>
<gene>
    <name evidence="1" type="ORF">M23134_02474</name>
</gene>
<evidence type="ECO:0000313" key="1">
    <source>
        <dbReference type="EMBL" id="EAY24098.1"/>
    </source>
</evidence>
<comment type="caution">
    <text evidence="1">The sequence shown here is derived from an EMBL/GenBank/DDBJ whole genome shotgun (WGS) entry which is preliminary data.</text>
</comment>
<protein>
    <submittedName>
        <fullName evidence="1">Transcriptional regulator, AraC family, putative</fullName>
    </submittedName>
</protein>